<evidence type="ECO:0000313" key="3">
    <source>
        <dbReference type="Proteomes" id="UP000248745"/>
    </source>
</evidence>
<dbReference type="RefSeq" id="WP_110998787.1">
    <property type="nucleotide sequence ID" value="NZ_QKTW01000015.1"/>
</dbReference>
<protein>
    <recommendedName>
        <fullName evidence="1">NAD-dependent epimerase/dehydratase domain-containing protein</fullName>
    </recommendedName>
</protein>
<comment type="caution">
    <text evidence="2">The sequence shown here is derived from an EMBL/GenBank/DDBJ whole genome shotgun (WGS) entry which is preliminary data.</text>
</comment>
<gene>
    <name evidence="2" type="ORF">DN068_10090</name>
</gene>
<organism evidence="2 3">
    <name type="scientific">Taibaiella soli</name>
    <dbReference type="NCBI Taxonomy" id="1649169"/>
    <lineage>
        <taxon>Bacteria</taxon>
        <taxon>Pseudomonadati</taxon>
        <taxon>Bacteroidota</taxon>
        <taxon>Chitinophagia</taxon>
        <taxon>Chitinophagales</taxon>
        <taxon>Chitinophagaceae</taxon>
        <taxon>Taibaiella</taxon>
    </lineage>
</organism>
<sequence length="230" mass="26201">MVVGNGMIARKFRNYEHQDHFIIFASGVSNSKNTDQNQYLRERELLAATIQQNPQKRLLYFSTCSVYDPAEEHSLYVKHKKEMEALIMASQIPYLILRTSNVVGNGGNPNTIFNYFIHNINNDIHFDLWANAGRNFIDADDLFAITDYVLQEGLFQNQILNVANPLSISVKSIVHEMEDFLDHKANYTLVEKGSSPIIDLSAMMPIAEALQINFGAAYLSSLIKKYYRNA</sequence>
<dbReference type="InterPro" id="IPR036291">
    <property type="entry name" value="NAD(P)-bd_dom_sf"/>
</dbReference>
<dbReference type="AlphaFoldDB" id="A0A2W2ALL2"/>
<evidence type="ECO:0000259" key="1">
    <source>
        <dbReference type="Pfam" id="PF01370"/>
    </source>
</evidence>
<dbReference type="Pfam" id="PF01370">
    <property type="entry name" value="Epimerase"/>
    <property type="match status" value="1"/>
</dbReference>
<dbReference type="Gene3D" id="3.40.50.720">
    <property type="entry name" value="NAD(P)-binding Rossmann-like Domain"/>
    <property type="match status" value="1"/>
</dbReference>
<name>A0A2W2ALL2_9BACT</name>
<evidence type="ECO:0000313" key="2">
    <source>
        <dbReference type="EMBL" id="PZF73210.1"/>
    </source>
</evidence>
<dbReference type="SUPFAM" id="SSF51735">
    <property type="entry name" value="NAD(P)-binding Rossmann-fold domains"/>
    <property type="match status" value="1"/>
</dbReference>
<proteinExistence type="predicted"/>
<dbReference type="InterPro" id="IPR001509">
    <property type="entry name" value="Epimerase_deHydtase"/>
</dbReference>
<reference evidence="2 3" key="1">
    <citation type="submission" date="2018-06" db="EMBL/GenBank/DDBJ databases">
        <title>Mucibacter soli gen. nov., sp. nov., a new member of the family Chitinophagaceae producing mucin.</title>
        <authorList>
            <person name="Kim M.-K."/>
            <person name="Park S."/>
            <person name="Kim T.-S."/>
            <person name="Joung Y."/>
            <person name="Han J.-H."/>
            <person name="Kim S.B."/>
        </authorList>
    </citation>
    <scope>NUCLEOTIDE SEQUENCE [LARGE SCALE GENOMIC DNA]</scope>
    <source>
        <strain evidence="2 3">R1-15</strain>
    </source>
</reference>
<dbReference type="OrthoDB" id="1247029at2"/>
<accession>A0A2W2ALL2</accession>
<dbReference type="Proteomes" id="UP000248745">
    <property type="component" value="Unassembled WGS sequence"/>
</dbReference>
<keyword evidence="3" id="KW-1185">Reference proteome</keyword>
<dbReference type="EMBL" id="QKTW01000015">
    <property type="protein sequence ID" value="PZF73210.1"/>
    <property type="molecule type" value="Genomic_DNA"/>
</dbReference>
<feature type="domain" description="NAD-dependent epimerase/dehydratase" evidence="1">
    <location>
        <begin position="34"/>
        <end position="163"/>
    </location>
</feature>